<organism evidence="1 2">
    <name type="scientific">Vibrio phage NF</name>
    <dbReference type="NCBI Taxonomy" id="2686202"/>
    <lineage>
        <taxon>Viruses</taxon>
        <taxon>Duplodnaviria</taxon>
        <taxon>Heunggongvirae</taxon>
        <taxon>Uroviricota</taxon>
        <taxon>Caudoviricetes</taxon>
        <taxon>Enfavirus</taxon>
        <taxon>Enfavirus NF</taxon>
    </lineage>
</organism>
<dbReference type="RefSeq" id="YP_010649746.1">
    <property type="nucleotide sequence ID" value="NC_070773.1"/>
</dbReference>
<dbReference type="GeneID" id="77925306"/>
<accession>A0A6B9J3R3</accession>
<evidence type="ECO:0000313" key="1">
    <source>
        <dbReference type="EMBL" id="QGZ13228.1"/>
    </source>
</evidence>
<dbReference type="Gene3D" id="3.30.420.240">
    <property type="match status" value="1"/>
</dbReference>
<dbReference type="EMBL" id="MN812722">
    <property type="protein sequence ID" value="QGZ13228.1"/>
    <property type="molecule type" value="Genomic_DNA"/>
</dbReference>
<dbReference type="InterPro" id="IPR027417">
    <property type="entry name" value="P-loop_NTPase"/>
</dbReference>
<sequence>MVDFAKEFKARAKRINEMKGNPRLISGAKEYYKTRPVEFINDWCTTYDPRNASVKDKPTLMAFKLFPRQEEYVLWLLDRIEGKRGGSVEKCRDAGITEVSTAFSVWAWLFMDGFSIGWGSRKELLVDRIGDPDSIFEKLRNKIRHLPSFFLPEGFNENNDFNYMKIINPKNGNTITGEAGINIGRGGRKSIYFVDESAHMEKQEAVAAALGDNTNCEIHISSVNGMNLFYKRAKANGGKDTFIFDWRHDPRKDQEWYDNRKRDAEEKGLLHIFSQEVDRDYLASVQGIMIKPAWLKACIDAHKKLGFEPSGVTQAGVDASDEGGDIDAITIRKGSVVIDNHNWNCGGDHDLSAGKAHGYALSKSVDQLVYDSIGVGAGFKTAIKQIEEVSYKVDGWNAGGAVVDPDDRVYNDSDGNEDKRTNKDFFVNAKAQAWWEIRERARKTYLSVTTSRQYDHDELLSFDSDSLGHAKIEHLIAELSSPKMQYRNGKVKVESKDEMRKREIDSPNDADSLVMSFVKLETKNVAMGMMIPKRLR</sequence>
<reference evidence="1" key="1">
    <citation type="submission" date="2019-12" db="EMBL/GenBank/DDBJ databases">
        <title>Isolation and complete genomic sequence of bacteriophage NF: A novel Vibrio alginolyticus phage isolated from the coastal water of Qingdao, China.</title>
        <authorList>
            <person name="Zhang X."/>
        </authorList>
    </citation>
    <scope>NUCLEOTIDE SEQUENCE [LARGE SCALE GENOMIC DNA]</scope>
</reference>
<dbReference type="KEGG" id="vg:77925306"/>
<evidence type="ECO:0000313" key="2">
    <source>
        <dbReference type="Proteomes" id="UP000435913"/>
    </source>
</evidence>
<dbReference type="Gene3D" id="3.40.50.300">
    <property type="entry name" value="P-loop containing nucleotide triphosphate hydrolases"/>
    <property type="match status" value="1"/>
</dbReference>
<proteinExistence type="predicted"/>
<keyword evidence="2" id="KW-1185">Reference proteome</keyword>
<dbReference type="Proteomes" id="UP000435913">
    <property type="component" value="Segment"/>
</dbReference>
<protein>
    <submittedName>
        <fullName evidence="1">Terminase large subunit</fullName>
    </submittedName>
</protein>
<name>A0A6B9J3R3_9CAUD</name>